<evidence type="ECO:0000313" key="7">
    <source>
        <dbReference type="EMBL" id="CAK7331086.1"/>
    </source>
</evidence>
<gene>
    <name evidence="7" type="ORF">DCAF_LOCUS8290</name>
</gene>
<dbReference type="EMBL" id="CAWUPB010000913">
    <property type="protein sequence ID" value="CAK7331086.1"/>
    <property type="molecule type" value="Genomic_DNA"/>
</dbReference>
<dbReference type="PANTHER" id="PTHR31719">
    <property type="entry name" value="NAC TRANSCRIPTION FACTOR 56"/>
    <property type="match status" value="1"/>
</dbReference>
<sequence length="298" mass="33161">MCPAMEFTEESKPNMQASVTTLVASNSLSKPLKPSPSSPPSANSSPPSPRGHGHDHVTNQENIDGDDDNYFNNFPSGYRFCPHDHELVLYYLKNKVCGLPLPRNRIVDVTLYQHNPEELAVDLVSEYKIYKKTEKPVKNQEQHSTRRYQLRFGPNDVAATDADCNSGTDSWENPRQQQNITPLAGFADAAYFRNGYSAAQVPILSATYEDTVPLLLSSDFPKGLQEESWNHPTSHFDLADTFCLYDSMEDRLEAINSFSNNHPAVNLHINPSASSTNSASSGLSTSAKTVPQHLPKWF</sequence>
<dbReference type="GO" id="GO:0006355">
    <property type="term" value="P:regulation of DNA-templated transcription"/>
    <property type="evidence" value="ECO:0007669"/>
    <property type="project" value="InterPro"/>
</dbReference>
<dbReference type="InterPro" id="IPR003441">
    <property type="entry name" value="NAC-dom"/>
</dbReference>
<reference evidence="7 8" key="1">
    <citation type="submission" date="2024-01" db="EMBL/GenBank/DDBJ databases">
        <authorList>
            <person name="Waweru B."/>
        </authorList>
    </citation>
    <scope>NUCLEOTIDE SEQUENCE [LARGE SCALE GENOMIC DNA]</scope>
</reference>
<name>A0AAV1RAW3_9ROSI</name>
<evidence type="ECO:0000256" key="2">
    <source>
        <dbReference type="ARBA" id="ARBA00023125"/>
    </source>
</evidence>
<comment type="caution">
    <text evidence="7">The sequence shown here is derived from an EMBL/GenBank/DDBJ whole genome shotgun (WGS) entry which is preliminary data.</text>
</comment>
<protein>
    <recommendedName>
        <fullName evidence="6">NAC domain-containing protein</fullName>
    </recommendedName>
</protein>
<evidence type="ECO:0000256" key="3">
    <source>
        <dbReference type="ARBA" id="ARBA00023163"/>
    </source>
</evidence>
<dbReference type="AlphaFoldDB" id="A0AAV1RAW3"/>
<dbReference type="GO" id="GO:0003677">
    <property type="term" value="F:DNA binding"/>
    <property type="evidence" value="ECO:0007669"/>
    <property type="project" value="UniProtKB-KW"/>
</dbReference>
<proteinExistence type="predicted"/>
<dbReference type="Proteomes" id="UP001314170">
    <property type="component" value="Unassembled WGS sequence"/>
</dbReference>
<feature type="domain" description="NAC" evidence="6">
    <location>
        <begin position="75"/>
        <end position="147"/>
    </location>
</feature>
<feature type="compositionally biased region" description="Polar residues" evidence="5">
    <location>
        <begin position="13"/>
        <end position="23"/>
    </location>
</feature>
<evidence type="ECO:0000259" key="6">
    <source>
        <dbReference type="Pfam" id="PF02365"/>
    </source>
</evidence>
<evidence type="ECO:0000256" key="1">
    <source>
        <dbReference type="ARBA" id="ARBA00023015"/>
    </source>
</evidence>
<feature type="region of interest" description="Disordered" evidence="5">
    <location>
        <begin position="1"/>
        <end position="69"/>
    </location>
</feature>
<accession>A0AAV1RAW3</accession>
<evidence type="ECO:0000256" key="4">
    <source>
        <dbReference type="ARBA" id="ARBA00023242"/>
    </source>
</evidence>
<keyword evidence="2" id="KW-0238">DNA-binding</keyword>
<dbReference type="Gene3D" id="2.170.150.80">
    <property type="entry name" value="NAC domain"/>
    <property type="match status" value="1"/>
</dbReference>
<dbReference type="InterPro" id="IPR036093">
    <property type="entry name" value="NAC_dom_sf"/>
</dbReference>
<dbReference type="PANTHER" id="PTHR31719:SF179">
    <property type="entry name" value="OS08G0148400 PROTEIN"/>
    <property type="match status" value="1"/>
</dbReference>
<dbReference type="SUPFAM" id="SSF101941">
    <property type="entry name" value="NAC domain"/>
    <property type="match status" value="1"/>
</dbReference>
<evidence type="ECO:0000256" key="5">
    <source>
        <dbReference type="SAM" id="MobiDB-lite"/>
    </source>
</evidence>
<keyword evidence="3" id="KW-0804">Transcription</keyword>
<evidence type="ECO:0000313" key="8">
    <source>
        <dbReference type="Proteomes" id="UP001314170"/>
    </source>
</evidence>
<dbReference type="Pfam" id="PF02365">
    <property type="entry name" value="NAM"/>
    <property type="match status" value="1"/>
</dbReference>
<organism evidence="7 8">
    <name type="scientific">Dovyalis caffra</name>
    <dbReference type="NCBI Taxonomy" id="77055"/>
    <lineage>
        <taxon>Eukaryota</taxon>
        <taxon>Viridiplantae</taxon>
        <taxon>Streptophyta</taxon>
        <taxon>Embryophyta</taxon>
        <taxon>Tracheophyta</taxon>
        <taxon>Spermatophyta</taxon>
        <taxon>Magnoliopsida</taxon>
        <taxon>eudicotyledons</taxon>
        <taxon>Gunneridae</taxon>
        <taxon>Pentapetalae</taxon>
        <taxon>rosids</taxon>
        <taxon>fabids</taxon>
        <taxon>Malpighiales</taxon>
        <taxon>Salicaceae</taxon>
        <taxon>Flacourtieae</taxon>
        <taxon>Dovyalis</taxon>
    </lineage>
</organism>
<keyword evidence="8" id="KW-1185">Reference proteome</keyword>
<keyword evidence="4" id="KW-0539">Nucleus</keyword>
<keyword evidence="1" id="KW-0805">Transcription regulation</keyword>